<keyword evidence="2" id="KW-1185">Reference proteome</keyword>
<gene>
    <name evidence="1" type="ORF">SAMN04487911_11143</name>
</gene>
<evidence type="ECO:0000313" key="2">
    <source>
        <dbReference type="Proteomes" id="UP000184231"/>
    </source>
</evidence>
<dbReference type="InterPro" id="IPR027268">
    <property type="entry name" value="Peptidase_M4/M1_CTD_sf"/>
</dbReference>
<reference evidence="1 2" key="1">
    <citation type="submission" date="2016-11" db="EMBL/GenBank/DDBJ databases">
        <authorList>
            <person name="Jaros S."/>
            <person name="Januszkiewicz K."/>
            <person name="Wedrychowicz H."/>
        </authorList>
    </citation>
    <scope>NUCLEOTIDE SEQUENCE [LARGE SCALE GENOMIC DNA]</scope>
    <source>
        <strain evidence="1 2">CGMCC 1.8863</strain>
    </source>
</reference>
<dbReference type="Proteomes" id="UP000184231">
    <property type="component" value="Unassembled WGS sequence"/>
</dbReference>
<dbReference type="STRING" id="558155.SAMN04487911_11143"/>
<organism evidence="1 2">
    <name type="scientific">Arenibacter nanhaiticus</name>
    <dbReference type="NCBI Taxonomy" id="558155"/>
    <lineage>
        <taxon>Bacteria</taxon>
        <taxon>Pseudomonadati</taxon>
        <taxon>Bacteroidota</taxon>
        <taxon>Flavobacteriia</taxon>
        <taxon>Flavobacteriales</taxon>
        <taxon>Flavobacteriaceae</taxon>
        <taxon>Arenibacter</taxon>
    </lineage>
</organism>
<proteinExistence type="predicted"/>
<dbReference type="Gene3D" id="1.10.390.10">
    <property type="entry name" value="Neutral Protease Domain 2"/>
    <property type="match status" value="1"/>
</dbReference>
<dbReference type="EMBL" id="FQYX01000011">
    <property type="protein sequence ID" value="SHJ10283.1"/>
    <property type="molecule type" value="Genomic_DNA"/>
</dbReference>
<accession>A0A1M6GK16</accession>
<dbReference type="OrthoDB" id="9778516at2"/>
<name>A0A1M6GK16_9FLAO</name>
<protein>
    <submittedName>
        <fullName evidence="1">Uncharacterized protein</fullName>
    </submittedName>
</protein>
<dbReference type="RefSeq" id="WP_072764353.1">
    <property type="nucleotide sequence ID" value="NZ_FQYX01000011.1"/>
</dbReference>
<evidence type="ECO:0000313" key="1">
    <source>
        <dbReference type="EMBL" id="SHJ10283.1"/>
    </source>
</evidence>
<dbReference type="AlphaFoldDB" id="A0A1M6GK16"/>
<sequence>MTKNVLEAAYKDKYGNVYEKDALINMALDIRLRELSHGEKGVLWLMKQPSQKYGNHIPFEDDALVDEIVALTYPEIKDSFITHVIGNKPIVYREFWEGWTFRNYSE</sequence>